<dbReference type="Pfam" id="PF05191">
    <property type="entry name" value="ADK_lid"/>
    <property type="match status" value="1"/>
</dbReference>
<dbReference type="AlphaFoldDB" id="F2KT72"/>
<comment type="function">
    <text evidence="4">Catalyzes the reversible transfer of the terminal phosphate group between ATP and AMP. Plays an important role in cellular energy homeostasis and in adenine nucleotide metabolism.</text>
</comment>
<evidence type="ECO:0000259" key="7">
    <source>
        <dbReference type="Pfam" id="PF05191"/>
    </source>
</evidence>
<dbReference type="Proteomes" id="UP000008136">
    <property type="component" value="Chromosome"/>
</dbReference>
<dbReference type="HAMAP" id="MF_00235">
    <property type="entry name" value="Adenylate_kinase_Adk"/>
    <property type="match status" value="1"/>
</dbReference>
<keyword evidence="9" id="KW-1185">Reference proteome</keyword>
<dbReference type="GO" id="GO:0008270">
    <property type="term" value="F:zinc ion binding"/>
    <property type="evidence" value="ECO:0007669"/>
    <property type="project" value="UniProtKB-UniRule"/>
</dbReference>
<protein>
    <recommendedName>
        <fullName evidence="4 6">Adenylate kinase</fullName>
        <shortName evidence="4">AK</shortName>
        <ecNumber evidence="4 6">2.7.4.3</ecNumber>
    </recommendedName>
    <alternativeName>
        <fullName evidence="4">ATP-AMP transphosphorylase</fullName>
    </alternativeName>
    <alternativeName>
        <fullName evidence="4">ATP:AMP phosphotransferase</fullName>
    </alternativeName>
    <alternativeName>
        <fullName evidence="4">Adenylate monophosphate kinase</fullName>
    </alternativeName>
</protein>
<dbReference type="OrthoDB" id="31230at2157"/>
<feature type="binding site" evidence="4">
    <location>
        <position position="36"/>
    </location>
    <ligand>
        <name>AMP</name>
        <dbReference type="ChEBI" id="CHEBI:456215"/>
    </ligand>
</feature>
<feature type="binding site" evidence="4">
    <location>
        <position position="92"/>
    </location>
    <ligand>
        <name>AMP</name>
        <dbReference type="ChEBI" id="CHEBI:456215"/>
    </ligand>
</feature>
<dbReference type="NCBIfam" id="NF001386">
    <property type="entry name" value="PRK00279.2-4"/>
    <property type="match status" value="1"/>
</dbReference>
<keyword evidence="4" id="KW-0479">Metal-binding</keyword>
<evidence type="ECO:0000256" key="6">
    <source>
        <dbReference type="RuleBase" id="RU003331"/>
    </source>
</evidence>
<feature type="binding site" evidence="4">
    <location>
        <begin position="136"/>
        <end position="137"/>
    </location>
    <ligand>
        <name>ATP</name>
        <dbReference type="ChEBI" id="CHEBI:30616"/>
    </ligand>
</feature>
<dbReference type="Pfam" id="PF00406">
    <property type="entry name" value="ADK"/>
    <property type="match status" value="1"/>
</dbReference>
<dbReference type="GO" id="GO:0005737">
    <property type="term" value="C:cytoplasm"/>
    <property type="evidence" value="ECO:0007669"/>
    <property type="project" value="UniProtKB-SubCell"/>
</dbReference>
<gene>
    <name evidence="4" type="primary">adk</name>
    <name evidence="8" type="ordered locus">Arcve_1092</name>
</gene>
<dbReference type="EMBL" id="CP002588">
    <property type="protein sequence ID" value="AEA47102.1"/>
    <property type="molecule type" value="Genomic_DNA"/>
</dbReference>
<comment type="similarity">
    <text evidence="4 5">Belongs to the adenylate kinase family.</text>
</comment>
<dbReference type="InterPro" id="IPR006259">
    <property type="entry name" value="Adenyl_kin_sub"/>
</dbReference>
<feature type="binding site" evidence="4">
    <location>
        <position position="150"/>
    </location>
    <ligand>
        <name>Zn(2+)</name>
        <dbReference type="ChEBI" id="CHEBI:29105"/>
        <note>structural</note>
    </ligand>
</feature>
<dbReference type="GO" id="GO:0004017">
    <property type="term" value="F:AMP kinase activity"/>
    <property type="evidence" value="ECO:0007669"/>
    <property type="project" value="UniProtKB-UniRule"/>
</dbReference>
<keyword evidence="3 4" id="KW-0418">Kinase</keyword>
<evidence type="ECO:0000256" key="4">
    <source>
        <dbReference type="HAMAP-Rule" id="MF_00235"/>
    </source>
</evidence>
<comment type="subunit">
    <text evidence="4 6">Monomer.</text>
</comment>
<proteinExistence type="inferred from homology"/>
<keyword evidence="4 6" id="KW-0067">ATP-binding</keyword>
<feature type="binding site" evidence="4">
    <location>
        <position position="160"/>
    </location>
    <ligand>
        <name>AMP</name>
        <dbReference type="ChEBI" id="CHEBI:456215"/>
    </ligand>
</feature>
<comment type="domain">
    <text evidence="4">Consists of three domains, a large central CORE domain and two small peripheral domains, NMPbind and LID, which undergo movements during catalysis. The LID domain closes over the site of phosphoryl transfer upon ATP binding. Assembling and dissambling the active center during each catalytic cycle provides an effective means to prevent ATP hydrolysis. Some bacteria have evolved a zinc-coordinating structure that stabilizes the LID domain.</text>
</comment>
<dbReference type="InterPro" id="IPR027417">
    <property type="entry name" value="P-loop_NTPase"/>
</dbReference>
<feature type="binding site" evidence="4">
    <location>
        <position position="171"/>
    </location>
    <ligand>
        <name>AMP</name>
        <dbReference type="ChEBI" id="CHEBI:456215"/>
    </ligand>
</feature>
<dbReference type="CDD" id="cd01428">
    <property type="entry name" value="ADK"/>
    <property type="match status" value="1"/>
</dbReference>
<dbReference type="InterPro" id="IPR000850">
    <property type="entry name" value="Adenylat/UMP-CMP_kin"/>
</dbReference>
<dbReference type="EC" id="2.7.4.3" evidence="4 6"/>
<keyword evidence="4" id="KW-0963">Cytoplasm</keyword>
<dbReference type="InterPro" id="IPR007862">
    <property type="entry name" value="Adenylate_kinase_lid-dom"/>
</dbReference>
<organism evidence="8 9">
    <name type="scientific">Archaeoglobus veneficus (strain DSM 11195 / SNP6)</name>
    <dbReference type="NCBI Taxonomy" id="693661"/>
    <lineage>
        <taxon>Archaea</taxon>
        <taxon>Methanobacteriati</taxon>
        <taxon>Methanobacteriota</taxon>
        <taxon>Archaeoglobi</taxon>
        <taxon>Archaeoglobales</taxon>
        <taxon>Archaeoglobaceae</taxon>
        <taxon>Archaeoglobus</taxon>
    </lineage>
</organism>
<dbReference type="STRING" id="693661.Arcve_1092"/>
<keyword evidence="4" id="KW-0545">Nucleotide biosynthesis</keyword>
<dbReference type="NCBIfam" id="NF001379">
    <property type="entry name" value="PRK00279.1-1"/>
    <property type="match status" value="1"/>
</dbReference>
<dbReference type="UniPathway" id="UPA00588">
    <property type="reaction ID" value="UER00649"/>
</dbReference>
<feature type="binding site" evidence="4">
    <location>
        <position position="199"/>
    </location>
    <ligand>
        <name>ATP</name>
        <dbReference type="ChEBI" id="CHEBI:30616"/>
    </ligand>
</feature>
<feature type="region of interest" description="LID" evidence="4">
    <location>
        <begin position="126"/>
        <end position="163"/>
    </location>
</feature>
<dbReference type="GO" id="GO:0005524">
    <property type="term" value="F:ATP binding"/>
    <property type="evidence" value="ECO:0007669"/>
    <property type="project" value="UniProtKB-UniRule"/>
</dbReference>
<evidence type="ECO:0000256" key="5">
    <source>
        <dbReference type="RuleBase" id="RU003330"/>
    </source>
</evidence>
<keyword evidence="4" id="KW-0862">Zinc</keyword>
<sequence>MNLILLGPPGSGKGTQAKLIVEKYGIPQISTGDMLREAVAKGTELGKKAKEYMDKGQLVPDEVVIGIVKERLKQPDCDKGFILDGFPRTIAQAEALDKMLEELGKKIDAVINIQVPEEEVVKRIVNRRSCRNCGAVYHLIYKPPKEEGKCDKCGGELYQRDDDKEDTVRARYQVYREQTEPLIDYYQKKGLLYNIDGTKSIDDVFKDIEAILEKIKG</sequence>
<evidence type="ECO:0000256" key="2">
    <source>
        <dbReference type="ARBA" id="ARBA00022741"/>
    </source>
</evidence>
<dbReference type="PANTHER" id="PTHR23359">
    <property type="entry name" value="NUCLEOTIDE KINASE"/>
    <property type="match status" value="1"/>
</dbReference>
<evidence type="ECO:0000256" key="1">
    <source>
        <dbReference type="ARBA" id="ARBA00022679"/>
    </source>
</evidence>
<feature type="binding site" evidence="4">
    <location>
        <position position="130"/>
    </location>
    <ligand>
        <name>Zn(2+)</name>
        <dbReference type="ChEBI" id="CHEBI:29105"/>
        <note>structural</note>
    </ligand>
</feature>
<comment type="pathway">
    <text evidence="4">Purine metabolism; AMP biosynthesis via salvage pathway; AMP from ADP: step 1/1.</text>
</comment>
<feature type="region of interest" description="NMP" evidence="4">
    <location>
        <begin position="30"/>
        <end position="59"/>
    </location>
</feature>
<reference evidence="8 9" key="1">
    <citation type="submission" date="2011-03" db="EMBL/GenBank/DDBJ databases">
        <title>The complete genome of Archaeoglobus veneficus SNP6.</title>
        <authorList>
            <consortium name="US DOE Joint Genome Institute (JGI-PGF)"/>
            <person name="Lucas S."/>
            <person name="Copeland A."/>
            <person name="Lapidus A."/>
            <person name="Bruce D."/>
            <person name="Goodwin L."/>
            <person name="Pitluck S."/>
            <person name="Kyrpides N."/>
            <person name="Mavromatis K."/>
            <person name="Pagani I."/>
            <person name="Ivanova N."/>
            <person name="Mikhailova N."/>
            <person name="Lu M."/>
            <person name="Detter J.C."/>
            <person name="Tapia R."/>
            <person name="Han C."/>
            <person name="Land M."/>
            <person name="Hauser L."/>
            <person name="Markowitz V."/>
            <person name="Cheng J.-F."/>
            <person name="Hugenholtz P."/>
            <person name="Woyke T."/>
            <person name="Wu D."/>
            <person name="Spring S."/>
            <person name="Brambilla E."/>
            <person name="Klenk H.-P."/>
            <person name="Eisen J.A."/>
        </authorList>
    </citation>
    <scope>NUCLEOTIDE SEQUENCE [LARGE SCALE GENOMIC DNA]</scope>
    <source>
        <strain>SNP6</strain>
    </source>
</reference>
<name>F2KT72_ARCVS</name>
<feature type="binding site" evidence="4">
    <location>
        <begin position="10"/>
        <end position="15"/>
    </location>
    <ligand>
        <name>ATP</name>
        <dbReference type="ChEBI" id="CHEBI:30616"/>
    </ligand>
</feature>
<dbReference type="InterPro" id="IPR033690">
    <property type="entry name" value="Adenylat_kinase_CS"/>
</dbReference>
<dbReference type="RefSeq" id="WP_013683766.1">
    <property type="nucleotide sequence ID" value="NC_015320.1"/>
</dbReference>
<dbReference type="NCBIfam" id="NF011105">
    <property type="entry name" value="PRK14532.1"/>
    <property type="match status" value="1"/>
</dbReference>
<accession>F2KT72</accession>
<dbReference type="NCBIfam" id="NF011100">
    <property type="entry name" value="PRK14527.1"/>
    <property type="match status" value="1"/>
</dbReference>
<dbReference type="HOGENOM" id="CLU_032354_1_2_2"/>
<dbReference type="Gene3D" id="3.40.50.300">
    <property type="entry name" value="P-loop containing nucleotide triphosphate hydrolases"/>
    <property type="match status" value="1"/>
</dbReference>
<comment type="catalytic activity">
    <reaction evidence="4 6">
        <text>AMP + ATP = 2 ADP</text>
        <dbReference type="Rhea" id="RHEA:12973"/>
        <dbReference type="ChEBI" id="CHEBI:30616"/>
        <dbReference type="ChEBI" id="CHEBI:456215"/>
        <dbReference type="ChEBI" id="CHEBI:456216"/>
        <dbReference type="EC" id="2.7.4.3"/>
    </reaction>
</comment>
<dbReference type="KEGG" id="ave:Arcve_1092"/>
<feature type="binding site" evidence="4">
    <location>
        <position position="31"/>
    </location>
    <ligand>
        <name>AMP</name>
        <dbReference type="ChEBI" id="CHEBI:456215"/>
    </ligand>
</feature>
<dbReference type="PROSITE" id="PS00113">
    <property type="entry name" value="ADENYLATE_KINASE"/>
    <property type="match status" value="1"/>
</dbReference>
<dbReference type="NCBIfam" id="TIGR01351">
    <property type="entry name" value="adk"/>
    <property type="match status" value="1"/>
</dbReference>
<feature type="binding site" evidence="4">
    <location>
        <position position="133"/>
    </location>
    <ligand>
        <name>Zn(2+)</name>
        <dbReference type="ChEBI" id="CHEBI:29105"/>
        <note>structural</note>
    </ligand>
</feature>
<keyword evidence="2 4" id="KW-0547">Nucleotide-binding</keyword>
<comment type="subcellular location">
    <subcellularLocation>
        <location evidence="4 6">Cytoplasm</location>
    </subcellularLocation>
</comment>
<dbReference type="NCBIfam" id="NF001380">
    <property type="entry name" value="PRK00279.1-2"/>
    <property type="match status" value="1"/>
</dbReference>
<dbReference type="PRINTS" id="PR00094">
    <property type="entry name" value="ADENYLTKNASE"/>
</dbReference>
<feature type="domain" description="Adenylate kinase active site lid" evidence="7">
    <location>
        <begin position="127"/>
        <end position="162"/>
    </location>
</feature>
<feature type="binding site" evidence="4">
    <location>
        <position position="153"/>
    </location>
    <ligand>
        <name>Zn(2+)</name>
        <dbReference type="ChEBI" id="CHEBI:29105"/>
        <note>structural</note>
    </ligand>
</feature>
<evidence type="ECO:0000313" key="9">
    <source>
        <dbReference type="Proteomes" id="UP000008136"/>
    </source>
</evidence>
<dbReference type="GO" id="GO:0044209">
    <property type="term" value="P:AMP salvage"/>
    <property type="evidence" value="ECO:0007669"/>
    <property type="project" value="UniProtKB-UniRule"/>
</dbReference>
<feature type="binding site" evidence="4">
    <location>
        <position position="127"/>
    </location>
    <ligand>
        <name>ATP</name>
        <dbReference type="ChEBI" id="CHEBI:30616"/>
    </ligand>
</feature>
<keyword evidence="1 4" id="KW-0808">Transferase</keyword>
<dbReference type="NCBIfam" id="NF001381">
    <property type="entry name" value="PRK00279.1-3"/>
    <property type="match status" value="1"/>
</dbReference>
<dbReference type="FunFam" id="3.40.50.300:FF:000106">
    <property type="entry name" value="Adenylate kinase mitochondrial"/>
    <property type="match status" value="1"/>
</dbReference>
<evidence type="ECO:0000313" key="8">
    <source>
        <dbReference type="EMBL" id="AEA47102.1"/>
    </source>
</evidence>
<feature type="binding site" evidence="4">
    <location>
        <begin position="57"/>
        <end position="59"/>
    </location>
    <ligand>
        <name>AMP</name>
        <dbReference type="ChEBI" id="CHEBI:456215"/>
    </ligand>
</feature>
<dbReference type="GeneID" id="10394207"/>
<feature type="binding site" evidence="4">
    <location>
        <begin position="85"/>
        <end position="88"/>
    </location>
    <ligand>
        <name>AMP</name>
        <dbReference type="ChEBI" id="CHEBI:456215"/>
    </ligand>
</feature>
<dbReference type="SUPFAM" id="SSF52540">
    <property type="entry name" value="P-loop containing nucleoside triphosphate hydrolases"/>
    <property type="match status" value="1"/>
</dbReference>
<evidence type="ECO:0000256" key="3">
    <source>
        <dbReference type="ARBA" id="ARBA00022777"/>
    </source>
</evidence>
<dbReference type="eggNOG" id="arCOG01046">
    <property type="taxonomic scope" value="Archaea"/>
</dbReference>